<dbReference type="InterPro" id="IPR007364">
    <property type="entry name" value="SFM1-like"/>
</dbReference>
<organism evidence="1 2">
    <name type="scientific">Wickerhamiella sorbophila</name>
    <dbReference type="NCBI Taxonomy" id="45607"/>
    <lineage>
        <taxon>Eukaryota</taxon>
        <taxon>Fungi</taxon>
        <taxon>Dikarya</taxon>
        <taxon>Ascomycota</taxon>
        <taxon>Saccharomycotina</taxon>
        <taxon>Dipodascomycetes</taxon>
        <taxon>Dipodascales</taxon>
        <taxon>Trichomonascaceae</taxon>
        <taxon>Wickerhamiella</taxon>
    </lineage>
</organism>
<dbReference type="PANTHER" id="PTHR35517:SF1">
    <property type="entry name" value="PROTEIN ARGININE N-METHYLTRANSFERASE SFM1"/>
    <property type="match status" value="1"/>
</dbReference>
<accession>A0A2T0FF39</accession>
<evidence type="ECO:0000313" key="2">
    <source>
        <dbReference type="Proteomes" id="UP000238350"/>
    </source>
</evidence>
<dbReference type="RefSeq" id="XP_024663558.1">
    <property type="nucleotide sequence ID" value="XM_024807790.1"/>
</dbReference>
<dbReference type="PANTHER" id="PTHR35517">
    <property type="entry name" value="PROTEIN ARGININE N-METHYLTRANSFERASE SFM1"/>
    <property type="match status" value="1"/>
</dbReference>
<dbReference type="STRING" id="45607.A0A2T0FF39"/>
<keyword evidence="2" id="KW-1185">Reference proteome</keyword>
<dbReference type="CDD" id="cd18090">
    <property type="entry name" value="Arginine_MT_Sfm1"/>
    <property type="match status" value="1"/>
</dbReference>
<reference evidence="1 2" key="1">
    <citation type="submission" date="2017-04" db="EMBL/GenBank/DDBJ databases">
        <title>Genome sequencing of [Candida] sorbophila.</title>
        <authorList>
            <person name="Ahn J.O."/>
        </authorList>
    </citation>
    <scope>NUCLEOTIDE SEQUENCE [LARGE SCALE GENOMIC DNA]</scope>
    <source>
        <strain evidence="1 2">DS02</strain>
    </source>
</reference>
<dbReference type="AlphaFoldDB" id="A0A2T0FF39"/>
<name>A0A2T0FF39_9ASCO</name>
<dbReference type="GeneID" id="36514981"/>
<sequence length="202" mass="23049">MKYVIEHMEEGFSSWVRLEYRAISKEVGSSGLFLTSIKPSVQVPEEIASVCTTTPLDVTQLKELDANFDVSKVCLLDPSAEQELVPEDAKKFDYFLFGGILGDHPPRDRTGELRKLGFVGRHLGKTQMTTDTAVRVTQRVIENGQKLDEIPYVDFPELRFNKHESTEMPFRYIKNDKGEPIMPEGMFELIKQDSEKSLEDML</sequence>
<gene>
    <name evidence="1" type="ORF">B9G98_01232</name>
</gene>
<dbReference type="GO" id="GO:0035241">
    <property type="term" value="F:protein-arginine omega-N monomethyltransferase activity"/>
    <property type="evidence" value="ECO:0007669"/>
    <property type="project" value="TreeGrafter"/>
</dbReference>
<dbReference type="EMBL" id="NDIQ01000001">
    <property type="protein sequence ID" value="PRT53612.1"/>
    <property type="molecule type" value="Genomic_DNA"/>
</dbReference>
<proteinExistence type="predicted"/>
<dbReference type="Pfam" id="PF04252">
    <property type="entry name" value="SFM1-like"/>
    <property type="match status" value="1"/>
</dbReference>
<dbReference type="Proteomes" id="UP000238350">
    <property type="component" value="Unassembled WGS sequence"/>
</dbReference>
<keyword evidence="1" id="KW-0489">Methyltransferase</keyword>
<dbReference type="GO" id="GO:0032259">
    <property type="term" value="P:methylation"/>
    <property type="evidence" value="ECO:0007669"/>
    <property type="project" value="UniProtKB-KW"/>
</dbReference>
<protein>
    <submittedName>
        <fullName evidence="1">Protein arginine N-methyltransferase SFM1</fullName>
    </submittedName>
</protein>
<comment type="caution">
    <text evidence="1">The sequence shown here is derived from an EMBL/GenBank/DDBJ whole genome shotgun (WGS) entry which is preliminary data.</text>
</comment>
<dbReference type="OrthoDB" id="373498at2759"/>
<evidence type="ECO:0000313" key="1">
    <source>
        <dbReference type="EMBL" id="PRT53612.1"/>
    </source>
</evidence>
<keyword evidence="1" id="KW-0808">Transferase</keyword>